<keyword evidence="3 6" id="KW-0812">Transmembrane</keyword>
<evidence type="ECO:0000259" key="7">
    <source>
        <dbReference type="Pfam" id="PF04024"/>
    </source>
</evidence>
<sequence length="61" mass="6735">MKRLVRSRSHKMLAGICGGLAEYLDMDPTVIRVIYVILSVLSAAFPGLLIYLILAFVIPSE</sequence>
<evidence type="ECO:0000313" key="8">
    <source>
        <dbReference type="EMBL" id="SHK57036.1"/>
    </source>
</evidence>
<evidence type="ECO:0000256" key="3">
    <source>
        <dbReference type="ARBA" id="ARBA00022692"/>
    </source>
</evidence>
<name>A0A1M6TJG6_9FIRM</name>
<evidence type="ECO:0000313" key="9">
    <source>
        <dbReference type="Proteomes" id="UP000183997"/>
    </source>
</evidence>
<dbReference type="Pfam" id="PF04024">
    <property type="entry name" value="PspC"/>
    <property type="match status" value="1"/>
</dbReference>
<keyword evidence="4 6" id="KW-1133">Transmembrane helix</keyword>
<dbReference type="GO" id="GO:0005886">
    <property type="term" value="C:plasma membrane"/>
    <property type="evidence" value="ECO:0007669"/>
    <property type="project" value="UniProtKB-SubCell"/>
</dbReference>
<dbReference type="AlphaFoldDB" id="A0A1M6TJG6"/>
<dbReference type="PANTHER" id="PTHR33885:SF3">
    <property type="entry name" value="PHAGE SHOCK PROTEIN C"/>
    <property type="match status" value="1"/>
</dbReference>
<accession>A0A1M6TJG6</accession>
<evidence type="ECO:0000256" key="6">
    <source>
        <dbReference type="SAM" id="Phobius"/>
    </source>
</evidence>
<comment type="subcellular location">
    <subcellularLocation>
        <location evidence="1">Cell membrane</location>
        <topology evidence="1">Single-pass membrane protein</topology>
    </subcellularLocation>
</comment>
<dbReference type="RefSeq" id="WP_072914480.1">
    <property type="nucleotide sequence ID" value="NZ_FRAR01000017.1"/>
</dbReference>
<keyword evidence="9" id="KW-1185">Reference proteome</keyword>
<evidence type="ECO:0000256" key="1">
    <source>
        <dbReference type="ARBA" id="ARBA00004162"/>
    </source>
</evidence>
<feature type="transmembrane region" description="Helical" evidence="6">
    <location>
        <begin position="33"/>
        <end position="58"/>
    </location>
</feature>
<evidence type="ECO:0000256" key="5">
    <source>
        <dbReference type="ARBA" id="ARBA00023136"/>
    </source>
</evidence>
<gene>
    <name evidence="8" type="ORF">SAMN02745123_02327</name>
</gene>
<dbReference type="Proteomes" id="UP000183997">
    <property type="component" value="Unassembled WGS sequence"/>
</dbReference>
<feature type="domain" description="Phage shock protein PspC N-terminal" evidence="7">
    <location>
        <begin position="2"/>
        <end position="61"/>
    </location>
</feature>
<dbReference type="EMBL" id="FRAR01000017">
    <property type="protein sequence ID" value="SHK57036.1"/>
    <property type="molecule type" value="Genomic_DNA"/>
</dbReference>
<keyword evidence="5 6" id="KW-0472">Membrane</keyword>
<keyword evidence="2" id="KW-1003">Cell membrane</keyword>
<proteinExistence type="predicted"/>
<dbReference type="InterPro" id="IPR052027">
    <property type="entry name" value="PspC"/>
</dbReference>
<reference evidence="9" key="1">
    <citation type="submission" date="2016-11" db="EMBL/GenBank/DDBJ databases">
        <authorList>
            <person name="Varghese N."/>
            <person name="Submissions S."/>
        </authorList>
    </citation>
    <scope>NUCLEOTIDE SEQUENCE [LARGE SCALE GENOMIC DNA]</scope>
    <source>
        <strain evidence="9">DSM 10349</strain>
    </source>
</reference>
<dbReference type="InterPro" id="IPR007168">
    <property type="entry name" value="Phageshock_PspC_N"/>
</dbReference>
<dbReference type="STRING" id="1121421.SAMN02745123_02327"/>
<dbReference type="PANTHER" id="PTHR33885">
    <property type="entry name" value="PHAGE SHOCK PROTEIN C"/>
    <property type="match status" value="1"/>
</dbReference>
<evidence type="ECO:0000256" key="2">
    <source>
        <dbReference type="ARBA" id="ARBA00022475"/>
    </source>
</evidence>
<organism evidence="8 9">
    <name type="scientific">Desulforamulus aeronauticus DSM 10349</name>
    <dbReference type="NCBI Taxonomy" id="1121421"/>
    <lineage>
        <taxon>Bacteria</taxon>
        <taxon>Bacillati</taxon>
        <taxon>Bacillota</taxon>
        <taxon>Clostridia</taxon>
        <taxon>Eubacteriales</taxon>
        <taxon>Peptococcaceae</taxon>
        <taxon>Desulforamulus</taxon>
    </lineage>
</organism>
<evidence type="ECO:0000256" key="4">
    <source>
        <dbReference type="ARBA" id="ARBA00022989"/>
    </source>
</evidence>
<protein>
    <submittedName>
        <fullName evidence="8">Phage shock protein C (PspC) family protein</fullName>
    </submittedName>
</protein>